<dbReference type="InterPro" id="IPR037041">
    <property type="entry name" value="Trigger_fac_C_sf"/>
</dbReference>
<dbReference type="HAMAP" id="MF_00303">
    <property type="entry name" value="Trigger_factor_Tig"/>
    <property type="match status" value="1"/>
</dbReference>
<comment type="caution">
    <text evidence="11">The sequence shown here is derived from an EMBL/GenBank/DDBJ whole genome shotgun (WGS) entry which is preliminary data.</text>
</comment>
<evidence type="ECO:0000256" key="5">
    <source>
        <dbReference type="ARBA" id="ARBA00023186"/>
    </source>
</evidence>
<evidence type="ECO:0000259" key="10">
    <source>
        <dbReference type="Pfam" id="PF05698"/>
    </source>
</evidence>
<dbReference type="GO" id="GO:0003755">
    <property type="term" value="F:peptidyl-prolyl cis-trans isomerase activity"/>
    <property type="evidence" value="ECO:0007669"/>
    <property type="project" value="UniProtKB-KW"/>
</dbReference>
<dbReference type="EC" id="5.2.1.8" evidence="3"/>
<dbReference type="PIRSF" id="PIRSF003095">
    <property type="entry name" value="Trigger_factor"/>
    <property type="match status" value="1"/>
</dbReference>
<name>A0AA35R893_GEOBA</name>
<evidence type="ECO:0000256" key="2">
    <source>
        <dbReference type="ARBA" id="ARBA00005464"/>
    </source>
</evidence>
<dbReference type="GO" id="GO:0006457">
    <property type="term" value="P:protein folding"/>
    <property type="evidence" value="ECO:0007669"/>
    <property type="project" value="InterPro"/>
</dbReference>
<evidence type="ECO:0000259" key="8">
    <source>
        <dbReference type="Pfam" id="PF00254"/>
    </source>
</evidence>
<dbReference type="SUPFAM" id="SSF102735">
    <property type="entry name" value="Trigger factor ribosome-binding domain"/>
    <property type="match status" value="1"/>
</dbReference>
<dbReference type="SUPFAM" id="SSF54534">
    <property type="entry name" value="FKBP-like"/>
    <property type="match status" value="1"/>
</dbReference>
<dbReference type="GO" id="GO:0015031">
    <property type="term" value="P:protein transport"/>
    <property type="evidence" value="ECO:0007669"/>
    <property type="project" value="InterPro"/>
</dbReference>
<dbReference type="NCBIfam" id="TIGR00115">
    <property type="entry name" value="tig"/>
    <property type="match status" value="1"/>
</dbReference>
<dbReference type="Gene3D" id="3.30.70.1050">
    <property type="entry name" value="Trigger factor ribosome-binding domain"/>
    <property type="match status" value="1"/>
</dbReference>
<feature type="region of interest" description="Disordered" evidence="7">
    <location>
        <begin position="408"/>
        <end position="457"/>
    </location>
</feature>
<evidence type="ECO:0000256" key="4">
    <source>
        <dbReference type="ARBA" id="ARBA00023110"/>
    </source>
</evidence>
<feature type="domain" description="Trigger factor ribosome-binding bacterial" evidence="9">
    <location>
        <begin position="4"/>
        <end position="124"/>
    </location>
</feature>
<feature type="compositionally biased region" description="Acidic residues" evidence="7">
    <location>
        <begin position="410"/>
        <end position="457"/>
    </location>
</feature>
<evidence type="ECO:0000256" key="3">
    <source>
        <dbReference type="ARBA" id="ARBA00013194"/>
    </source>
</evidence>
<evidence type="ECO:0000256" key="6">
    <source>
        <dbReference type="ARBA" id="ARBA00023235"/>
    </source>
</evidence>
<dbReference type="InterPro" id="IPR005215">
    <property type="entry name" value="Trig_fac"/>
</dbReference>
<evidence type="ECO:0000256" key="1">
    <source>
        <dbReference type="ARBA" id="ARBA00000971"/>
    </source>
</evidence>
<comment type="similarity">
    <text evidence="2">Belongs to the FKBP-type PPIase family. Tig subfamily.</text>
</comment>
<proteinExistence type="inferred from homology"/>
<feature type="domain" description="PPIase FKBP-type" evidence="8">
    <location>
        <begin position="141"/>
        <end position="216"/>
    </location>
</feature>
<evidence type="ECO:0000256" key="7">
    <source>
        <dbReference type="SAM" id="MobiDB-lite"/>
    </source>
</evidence>
<evidence type="ECO:0000259" key="9">
    <source>
        <dbReference type="Pfam" id="PF05697"/>
    </source>
</evidence>
<keyword evidence="6" id="KW-0413">Isomerase</keyword>
<dbReference type="Gene3D" id="1.10.3120.10">
    <property type="entry name" value="Trigger factor, C-terminal domain"/>
    <property type="match status" value="1"/>
</dbReference>
<keyword evidence="4" id="KW-0697">Rotamase</keyword>
<keyword evidence="12" id="KW-1185">Reference proteome</keyword>
<feature type="domain" description="Trigger factor C-terminal" evidence="10">
    <location>
        <begin position="242"/>
        <end position="403"/>
    </location>
</feature>
<dbReference type="InterPro" id="IPR001179">
    <property type="entry name" value="PPIase_FKBP_dom"/>
</dbReference>
<dbReference type="Gene3D" id="3.10.50.40">
    <property type="match status" value="1"/>
</dbReference>
<gene>
    <name evidence="11" type="ORF">GBAR_LOCUS4352</name>
</gene>
<dbReference type="InterPro" id="IPR008881">
    <property type="entry name" value="Trigger_fac_ribosome-bd_bac"/>
</dbReference>
<dbReference type="Pfam" id="PF00254">
    <property type="entry name" value="FKBP_C"/>
    <property type="match status" value="1"/>
</dbReference>
<dbReference type="Proteomes" id="UP001174909">
    <property type="component" value="Unassembled WGS sequence"/>
</dbReference>
<dbReference type="Pfam" id="PF05697">
    <property type="entry name" value="Trigger_N"/>
    <property type="match status" value="1"/>
</dbReference>
<sequence>MDTEDEEPFLNRSYRRLAGRVRIPGFRPGKAPRSVVESHLGRITLVQEALEFMIPESLDQVLREHEIRAFAEPELEVLELEPVSFKAVVPLEPEVDLGEFRTIRASAPPVEIGDEDVTRVLESLQFESAPWEPVERPVGFGDLVTLNVKGTIAGEDAIDDEGVDFIPQMDNELPIPGFSVYLEGMTEGQEKEFTLTVPDGHEQENYAGKECYFHVDVISVKEKQLPELDDEFAKGVREGFESMEALSDHIRQRLTAEGEATAQRELERNVLEEVKKLATIQASELIYQREMETIREDHERTLRNQRLDMDTYLRFVGQTAQEFEDQLRPQAEDRLSTSLVMRKLAEQESIEVESSEIDAEIDRLTENSAEESVANLRRLLGSDDSRESLRSSLLNRKVLGRLVEIAIENGAEDDGSEAESEPEAIAAEEPEQALDEEATAETEPTAEDESEGEPSND</sequence>
<dbReference type="AlphaFoldDB" id="A0AA35R893"/>
<keyword evidence="5" id="KW-0143">Chaperone</keyword>
<reference evidence="11" key="1">
    <citation type="submission" date="2023-03" db="EMBL/GenBank/DDBJ databases">
        <authorList>
            <person name="Steffen K."/>
            <person name="Cardenas P."/>
        </authorList>
    </citation>
    <scope>NUCLEOTIDE SEQUENCE</scope>
</reference>
<protein>
    <recommendedName>
        <fullName evidence="3">peptidylprolyl isomerase</fullName>
        <ecNumber evidence="3">5.2.1.8</ecNumber>
    </recommendedName>
</protein>
<evidence type="ECO:0000313" key="12">
    <source>
        <dbReference type="Proteomes" id="UP001174909"/>
    </source>
</evidence>
<organism evidence="11 12">
    <name type="scientific">Geodia barretti</name>
    <name type="common">Barrett's horny sponge</name>
    <dbReference type="NCBI Taxonomy" id="519541"/>
    <lineage>
        <taxon>Eukaryota</taxon>
        <taxon>Metazoa</taxon>
        <taxon>Porifera</taxon>
        <taxon>Demospongiae</taxon>
        <taxon>Heteroscleromorpha</taxon>
        <taxon>Tetractinellida</taxon>
        <taxon>Astrophorina</taxon>
        <taxon>Geodiidae</taxon>
        <taxon>Geodia</taxon>
    </lineage>
</organism>
<dbReference type="InterPro" id="IPR008880">
    <property type="entry name" value="Trigger_fac_C"/>
</dbReference>
<dbReference type="InterPro" id="IPR046357">
    <property type="entry name" value="PPIase_dom_sf"/>
</dbReference>
<dbReference type="InterPro" id="IPR036611">
    <property type="entry name" value="Trigger_fac_ribosome-bd_sf"/>
</dbReference>
<dbReference type="EMBL" id="CASHTH010000626">
    <property type="protein sequence ID" value="CAI8005661.1"/>
    <property type="molecule type" value="Genomic_DNA"/>
</dbReference>
<evidence type="ECO:0000313" key="11">
    <source>
        <dbReference type="EMBL" id="CAI8005661.1"/>
    </source>
</evidence>
<dbReference type="InterPro" id="IPR027304">
    <property type="entry name" value="Trigger_fact/SurA_dom_sf"/>
</dbReference>
<comment type="catalytic activity">
    <reaction evidence="1">
        <text>[protein]-peptidylproline (omega=180) = [protein]-peptidylproline (omega=0)</text>
        <dbReference type="Rhea" id="RHEA:16237"/>
        <dbReference type="Rhea" id="RHEA-COMP:10747"/>
        <dbReference type="Rhea" id="RHEA-COMP:10748"/>
        <dbReference type="ChEBI" id="CHEBI:83833"/>
        <dbReference type="ChEBI" id="CHEBI:83834"/>
        <dbReference type="EC" id="5.2.1.8"/>
    </reaction>
</comment>
<dbReference type="Pfam" id="PF05698">
    <property type="entry name" value="Trigger_C"/>
    <property type="match status" value="1"/>
</dbReference>
<dbReference type="SUPFAM" id="SSF109998">
    <property type="entry name" value="Triger factor/SurA peptide-binding domain-like"/>
    <property type="match status" value="1"/>
</dbReference>
<accession>A0AA35R893</accession>